<evidence type="ECO:0000313" key="1">
    <source>
        <dbReference type="EMBL" id="QJA63931.1"/>
    </source>
</evidence>
<gene>
    <name evidence="1" type="ORF">MM415B00565_0015</name>
</gene>
<dbReference type="AlphaFoldDB" id="A0A6M3J455"/>
<name>A0A6M3J455_9ZZZZ</name>
<dbReference type="EMBL" id="MT141509">
    <property type="protein sequence ID" value="QJA63931.1"/>
    <property type="molecule type" value="Genomic_DNA"/>
</dbReference>
<proteinExistence type="predicted"/>
<reference evidence="1" key="1">
    <citation type="submission" date="2020-03" db="EMBL/GenBank/DDBJ databases">
        <title>The deep terrestrial virosphere.</title>
        <authorList>
            <person name="Holmfeldt K."/>
            <person name="Nilsson E."/>
            <person name="Simone D."/>
            <person name="Lopez-Fernandez M."/>
            <person name="Wu X."/>
            <person name="de Brujin I."/>
            <person name="Lundin D."/>
            <person name="Andersson A."/>
            <person name="Bertilsson S."/>
            <person name="Dopson M."/>
        </authorList>
    </citation>
    <scope>NUCLEOTIDE SEQUENCE</scope>
    <source>
        <strain evidence="1">MM415B00565</strain>
    </source>
</reference>
<sequence length="339" mass="34591">MADTKWIQFGGTGTGNWSDANHWDNGVPDSTKNAIFDASSFNGAGQVVTVDASADCLDMDWTGATNSPTLAKGNFPLSTYGNATFLNSMALTSTGDYLIFRGNCSLVTNGLQLCSICTLGAANLSLTENLNLGTSQLAPATGTLTTNNFNITCGPLSRFGAGNVTISLGSSVISCSSFNLVSGVTVVTLDAGTSTINVSGTGTFNGNSLTYNIVNLTGSAHTITGSNTFASLVLPAATTQTITFTDGTTQTATTFTLSGDATHQHTLKGSAAAGWNLVKAGGGVTNADYVTLSNSHATPVRTFRAGTGSVNKGDNGGWTFVGKEAWSPNSIKALQAGVL</sequence>
<protein>
    <submittedName>
        <fullName evidence="1">Uncharacterized protein</fullName>
    </submittedName>
</protein>
<accession>A0A6M3J455</accession>
<organism evidence="1">
    <name type="scientific">viral metagenome</name>
    <dbReference type="NCBI Taxonomy" id="1070528"/>
    <lineage>
        <taxon>unclassified sequences</taxon>
        <taxon>metagenomes</taxon>
        <taxon>organismal metagenomes</taxon>
    </lineage>
</organism>